<organism evidence="3 4">
    <name type="scientific">Candidatus Enterococcus moelleringii</name>
    <dbReference type="NCBI Taxonomy" id="2815325"/>
    <lineage>
        <taxon>Bacteria</taxon>
        <taxon>Bacillati</taxon>
        <taxon>Bacillota</taxon>
        <taxon>Bacilli</taxon>
        <taxon>Lactobacillales</taxon>
        <taxon>Enterococcaceae</taxon>
        <taxon>Enterococcus</taxon>
    </lineage>
</organism>
<dbReference type="RefSeq" id="WP_207673189.1">
    <property type="nucleotide sequence ID" value="NZ_JAFREM010000013.1"/>
</dbReference>
<accession>A0ABS3L9I9</accession>
<dbReference type="InterPro" id="IPR001360">
    <property type="entry name" value="Glyco_hydro_1"/>
</dbReference>
<evidence type="ECO:0000313" key="3">
    <source>
        <dbReference type="EMBL" id="MBO1306260.1"/>
    </source>
</evidence>
<proteinExistence type="inferred from homology"/>
<keyword evidence="1" id="KW-0378">Hydrolase</keyword>
<name>A0ABS3L9I9_9ENTE</name>
<dbReference type="PANTHER" id="PTHR10353:SF122">
    <property type="entry name" value="6-PHOSPHO-BETA-GLUCOSIDASE ASCB-RELATED"/>
    <property type="match status" value="1"/>
</dbReference>
<evidence type="ECO:0000256" key="2">
    <source>
        <dbReference type="RuleBase" id="RU003690"/>
    </source>
</evidence>
<keyword evidence="1" id="KW-0326">Glycosidase</keyword>
<comment type="caution">
    <text evidence="3">The sequence shown here is derived from an EMBL/GenBank/DDBJ whole genome shotgun (WGS) entry which is preliminary data.</text>
</comment>
<dbReference type="Proteomes" id="UP000664601">
    <property type="component" value="Unassembled WGS sequence"/>
</dbReference>
<dbReference type="SUPFAM" id="SSF51445">
    <property type="entry name" value="(Trans)glycosidases"/>
    <property type="match status" value="1"/>
</dbReference>
<reference evidence="3 4" key="1">
    <citation type="submission" date="2021-03" db="EMBL/GenBank/DDBJ databases">
        <title>Enterococcal diversity collection.</title>
        <authorList>
            <person name="Gilmore M.S."/>
            <person name="Schwartzman J."/>
            <person name="Van Tyne D."/>
            <person name="Martin M."/>
            <person name="Earl A.M."/>
            <person name="Manson A.L."/>
            <person name="Straub T."/>
            <person name="Salamzade R."/>
            <person name="Saavedra J."/>
            <person name="Lebreton F."/>
            <person name="Prichula J."/>
            <person name="Schaufler K."/>
            <person name="Gaca A."/>
            <person name="Sgardioli B."/>
            <person name="Wagenaar J."/>
            <person name="Strong T."/>
        </authorList>
    </citation>
    <scope>NUCLEOTIDE SEQUENCE [LARGE SCALE GENOMIC DNA]</scope>
    <source>
        <strain evidence="3 4">669A</strain>
    </source>
</reference>
<dbReference type="Gene3D" id="3.20.20.80">
    <property type="entry name" value="Glycosidases"/>
    <property type="match status" value="1"/>
</dbReference>
<evidence type="ECO:0000313" key="4">
    <source>
        <dbReference type="Proteomes" id="UP000664601"/>
    </source>
</evidence>
<gene>
    <name evidence="3" type="ORF">JZO70_08820</name>
</gene>
<comment type="similarity">
    <text evidence="2">Belongs to the glycosyl hydrolase 1 family.</text>
</comment>
<evidence type="ECO:0000256" key="1">
    <source>
        <dbReference type="ARBA" id="ARBA00023295"/>
    </source>
</evidence>
<dbReference type="EMBL" id="JAFREM010000013">
    <property type="protein sequence ID" value="MBO1306260.1"/>
    <property type="molecule type" value="Genomic_DNA"/>
</dbReference>
<keyword evidence="4" id="KW-1185">Reference proteome</keyword>
<dbReference type="Pfam" id="PF00232">
    <property type="entry name" value="Glyco_hydro_1"/>
    <property type="match status" value="2"/>
</dbReference>
<dbReference type="PANTHER" id="PTHR10353">
    <property type="entry name" value="GLYCOSYL HYDROLASE"/>
    <property type="match status" value="1"/>
</dbReference>
<dbReference type="InterPro" id="IPR017853">
    <property type="entry name" value="GH"/>
</dbReference>
<protein>
    <submittedName>
        <fullName evidence="3">Family 1 glycosylhydrolase</fullName>
    </submittedName>
</protein>
<dbReference type="PRINTS" id="PR00131">
    <property type="entry name" value="GLHYDRLASE1"/>
</dbReference>
<sequence length="494" mass="56753">MPTFKKDFLWGGAISAVQAEGAWDQDGRGPVLMDMRSQGSVNEQRKLTYKLKDGTPVKVPYFAGKLPDLPEGAYFSPVEDEIYPSHVGNDFYHRYKEDIALCAEMGFKMFRMSISWPRIFPNGIEESPNQKGLDFYRDVFLELKKYGIEPLVTLEHFDDPLYLITELGGWLNRELVDHFVRYAETVMREYKGLVKYWLTFNEINNSLAILDMIAEASDEVYQESYQKLHHQLLASAIVVEKARTISEDYQIGCMICGLASYPLTCDPKDMITMMKKDQKDLFYCGDVQIRGEYPEFAHRLWAEHNVAIKMEEGDLEQLKRGKVDFCSFSYYCSSCTTDKDVEMDGKGNFSMGAKNPYLEYSAWSWSMDPDGLRYLLNLLYGRYHVPLMVVENGLGAHDTLESDGSIHDDYRIEYLQKHIAAMKEAIHDGVELIAYTPWGCIDLASSSTGEMSKRYGLVYVDRQDDGTGNFDRYKKDSFYWYQKVIESNGENLGG</sequence>